<protein>
    <submittedName>
        <fullName evidence="1">Uncharacterized protein</fullName>
    </submittedName>
</protein>
<dbReference type="KEGG" id="htl:HPTL_2060"/>
<dbReference type="AlphaFoldDB" id="A0A2Z6E0K5"/>
<dbReference type="EMBL" id="AP018558">
    <property type="protein sequence ID" value="BBD78314.1"/>
    <property type="molecule type" value="Genomic_DNA"/>
</dbReference>
<name>A0A2Z6E0K5_HYDTE</name>
<proteinExistence type="predicted"/>
<gene>
    <name evidence="1" type="ORF">HPTL_2060</name>
</gene>
<reference evidence="1 2" key="1">
    <citation type="submission" date="2018-04" db="EMBL/GenBank/DDBJ databases">
        <title>Complete genome sequence of Hydrogenophilus thermoluteolus TH-1.</title>
        <authorList>
            <person name="Arai H."/>
        </authorList>
    </citation>
    <scope>NUCLEOTIDE SEQUENCE [LARGE SCALE GENOMIC DNA]</scope>
    <source>
        <strain evidence="1 2">TH-1</strain>
    </source>
</reference>
<accession>A0A2Z6E0K5</accession>
<dbReference type="RefSeq" id="WP_119335953.1">
    <property type="nucleotide sequence ID" value="NZ_AP018558.1"/>
</dbReference>
<keyword evidence="2" id="KW-1185">Reference proteome</keyword>
<organism evidence="1 2">
    <name type="scientific">Hydrogenophilus thermoluteolus</name>
    <name type="common">Pseudomonas hydrogenothermophila</name>
    <dbReference type="NCBI Taxonomy" id="297"/>
    <lineage>
        <taxon>Bacteria</taxon>
        <taxon>Pseudomonadati</taxon>
        <taxon>Pseudomonadota</taxon>
        <taxon>Hydrogenophilia</taxon>
        <taxon>Hydrogenophilales</taxon>
        <taxon>Hydrogenophilaceae</taxon>
        <taxon>Hydrogenophilus</taxon>
    </lineage>
</organism>
<dbReference type="Proteomes" id="UP000262004">
    <property type="component" value="Chromosome"/>
</dbReference>
<evidence type="ECO:0000313" key="2">
    <source>
        <dbReference type="Proteomes" id="UP000262004"/>
    </source>
</evidence>
<evidence type="ECO:0000313" key="1">
    <source>
        <dbReference type="EMBL" id="BBD78314.1"/>
    </source>
</evidence>
<dbReference type="OrthoDB" id="8777086at2"/>
<sequence>MRGGIWLLAAVLGVVAVVGGVVAREQAPAVQLKEEARAIRQQADQELAAARTACTQRIQVDLCLDEAHRRWLARLQEAAEKEEMARRLSSGAASSASS</sequence>